<dbReference type="PANTHER" id="PTHR30111">
    <property type="entry name" value="33 KDA CHAPERONIN"/>
    <property type="match status" value="1"/>
</dbReference>
<keyword evidence="5" id="KW-0676">Redox-active center</keyword>
<dbReference type="OrthoDB" id="9793753at2"/>
<keyword evidence="3" id="KW-1015">Disulfide bond</keyword>
<evidence type="ECO:0000313" key="7">
    <source>
        <dbReference type="Proteomes" id="UP000057737"/>
    </source>
</evidence>
<evidence type="ECO:0000313" key="6">
    <source>
        <dbReference type="EMBL" id="KWV58728.1"/>
    </source>
</evidence>
<evidence type="ECO:0000256" key="3">
    <source>
        <dbReference type="ARBA" id="ARBA00023157"/>
    </source>
</evidence>
<dbReference type="Proteomes" id="UP000057737">
    <property type="component" value="Unassembled WGS sequence"/>
</dbReference>
<keyword evidence="4" id="KW-0143">Chaperone</keyword>
<dbReference type="SUPFAM" id="SSF118352">
    <property type="entry name" value="HSP33 redox switch-like"/>
    <property type="match status" value="1"/>
</dbReference>
<dbReference type="InterPro" id="IPR000397">
    <property type="entry name" value="Heat_shock_Hsp33"/>
</dbReference>
<dbReference type="InterPro" id="IPR023212">
    <property type="entry name" value="Hsp33_helix_hairpin_bin_dom_sf"/>
</dbReference>
<keyword evidence="2" id="KW-0862">Zinc</keyword>
<dbReference type="RefSeq" id="WP_066502991.1">
    <property type="nucleotide sequence ID" value="NZ_LNCU01000035.1"/>
</dbReference>
<dbReference type="NCBIfam" id="NF002386">
    <property type="entry name" value="PRK01402.1"/>
    <property type="match status" value="1"/>
</dbReference>
<dbReference type="PANTHER" id="PTHR30111:SF1">
    <property type="entry name" value="33 KDA CHAPERONIN"/>
    <property type="match status" value="1"/>
</dbReference>
<gene>
    <name evidence="6" type="primary">hslO</name>
    <name evidence="6" type="ORF">AS156_02945</name>
</gene>
<dbReference type="Gene3D" id="3.90.1280.10">
    <property type="entry name" value="HSP33 redox switch-like"/>
    <property type="match status" value="1"/>
</dbReference>
<dbReference type="CDD" id="cd00498">
    <property type="entry name" value="Hsp33"/>
    <property type="match status" value="1"/>
</dbReference>
<dbReference type="SUPFAM" id="SSF64397">
    <property type="entry name" value="Hsp33 domain"/>
    <property type="match status" value="1"/>
</dbReference>
<sequence length="335" mass="36560">MAPQSPDIKTAAEAPIRAPSPIPVDDAVLAFEVDALDLRGRLTRLGPALDEILHKHDYPPSVGKLLGEAIVLTTLLGSSVKFEGRFILQTRTDGPVSLLIVDFRAPERLRAYARYDATGLKEGMTSGELLGKGHLAMTIDQGAEMSRYQGLVALDGGSLEDAAHEYFLRSEQIPTRVRLAVGEEMRGGEGGKLHWRAGGIMLQFLPKAPERAKQADLHPGDAPEGTVPHSVPDDDAWVEGQSLISTVEDVELIDPDLSGERLLYRLFHERGVRVFTPQPLRAQCSCSREAVSSMLKSFEPKDRADMVKDGKVVVTCEFCSSVYEFTPEEAGVEAE</sequence>
<protein>
    <submittedName>
        <fullName evidence="6">Hsp33-like chaperonin</fullName>
    </submittedName>
</protein>
<organism evidence="6 7">
    <name type="scientific">Bradyrhizobium macuxiense</name>
    <dbReference type="NCBI Taxonomy" id="1755647"/>
    <lineage>
        <taxon>Bacteria</taxon>
        <taxon>Pseudomonadati</taxon>
        <taxon>Pseudomonadota</taxon>
        <taxon>Alphaproteobacteria</taxon>
        <taxon>Hyphomicrobiales</taxon>
        <taxon>Nitrobacteraceae</taxon>
        <taxon>Bradyrhizobium</taxon>
    </lineage>
</organism>
<comment type="caution">
    <text evidence="6">The sequence shown here is derived from an EMBL/GenBank/DDBJ whole genome shotgun (WGS) entry which is preliminary data.</text>
</comment>
<dbReference type="InterPro" id="IPR016154">
    <property type="entry name" value="Heat_shock_Hsp33_C"/>
</dbReference>
<dbReference type="Gene3D" id="1.10.287.480">
    <property type="entry name" value="helix hairpin bin"/>
    <property type="match status" value="1"/>
</dbReference>
<keyword evidence="1" id="KW-0963">Cytoplasm</keyword>
<dbReference type="Pfam" id="PF01430">
    <property type="entry name" value="HSP33"/>
    <property type="match status" value="1"/>
</dbReference>
<dbReference type="AlphaFoldDB" id="A0A109K122"/>
<dbReference type="Gene3D" id="3.55.30.10">
    <property type="entry name" value="Hsp33 domain"/>
    <property type="match status" value="1"/>
</dbReference>
<keyword evidence="7" id="KW-1185">Reference proteome</keyword>
<dbReference type="GO" id="GO:0051082">
    <property type="term" value="F:unfolded protein binding"/>
    <property type="evidence" value="ECO:0007669"/>
    <property type="project" value="InterPro"/>
</dbReference>
<dbReference type="EMBL" id="LNCU01000035">
    <property type="protein sequence ID" value="KWV58728.1"/>
    <property type="molecule type" value="Genomic_DNA"/>
</dbReference>
<dbReference type="GO" id="GO:0042026">
    <property type="term" value="P:protein refolding"/>
    <property type="evidence" value="ECO:0007669"/>
    <property type="project" value="TreeGrafter"/>
</dbReference>
<reference evidence="6 7" key="1">
    <citation type="submission" date="2015-11" db="EMBL/GenBank/DDBJ databases">
        <title>Draft Genome Sequence of the Strain BR 10303 (Bradyrhizobium sp.) isolated from nodules of Centrolobium paraense.</title>
        <authorList>
            <person name="Zelli J.E."/>
            <person name="Simoes-Araujo J.L."/>
            <person name="Barauna A.C."/>
            <person name="Silva K."/>
        </authorList>
    </citation>
    <scope>NUCLEOTIDE SEQUENCE [LARGE SCALE GENOMIC DNA]</scope>
    <source>
        <strain evidence="6 7">BR 10303</strain>
    </source>
</reference>
<dbReference type="GO" id="GO:0044183">
    <property type="term" value="F:protein folding chaperone"/>
    <property type="evidence" value="ECO:0007669"/>
    <property type="project" value="TreeGrafter"/>
</dbReference>
<accession>A0A109K122</accession>
<evidence type="ECO:0000256" key="1">
    <source>
        <dbReference type="ARBA" id="ARBA00022490"/>
    </source>
</evidence>
<dbReference type="InterPro" id="IPR016153">
    <property type="entry name" value="Heat_shock_Hsp33_N"/>
</dbReference>
<dbReference type="GO" id="GO:0005737">
    <property type="term" value="C:cytoplasm"/>
    <property type="evidence" value="ECO:0007669"/>
    <property type="project" value="InterPro"/>
</dbReference>
<dbReference type="PIRSF" id="PIRSF005261">
    <property type="entry name" value="Heat_shock_Hsp33"/>
    <property type="match status" value="1"/>
</dbReference>
<evidence type="ECO:0000256" key="2">
    <source>
        <dbReference type="ARBA" id="ARBA00022833"/>
    </source>
</evidence>
<evidence type="ECO:0000256" key="5">
    <source>
        <dbReference type="ARBA" id="ARBA00023284"/>
    </source>
</evidence>
<evidence type="ECO:0000256" key="4">
    <source>
        <dbReference type="ARBA" id="ARBA00023186"/>
    </source>
</evidence>
<proteinExistence type="predicted"/>
<name>A0A109K122_9BRAD</name>